<dbReference type="InterPro" id="IPR043693">
    <property type="entry name" value="UbiV"/>
</dbReference>
<evidence type="ECO:0000256" key="1">
    <source>
        <dbReference type="HAMAP-Rule" id="MF_02233"/>
    </source>
</evidence>
<accession>A0A918DDM8</accession>
<evidence type="ECO:0000313" key="2">
    <source>
        <dbReference type="EMBL" id="GGO37130.1"/>
    </source>
</evidence>
<dbReference type="Proteomes" id="UP000598196">
    <property type="component" value="Unassembled WGS sequence"/>
</dbReference>
<comment type="subunit">
    <text evidence="1">Forms a heterodimer with UbiU.</text>
</comment>
<dbReference type="AlphaFoldDB" id="A0A918DDM8"/>
<dbReference type="HAMAP" id="MF_02233">
    <property type="entry name" value="UbiV"/>
    <property type="match status" value="1"/>
</dbReference>
<dbReference type="Pfam" id="PF01136">
    <property type="entry name" value="Peptidase_U32"/>
    <property type="match status" value="1"/>
</dbReference>
<reference evidence="2 3" key="1">
    <citation type="journal article" date="2014" name="Int. J. Syst. Evol. Microbiol.">
        <title>Complete genome sequence of Corynebacterium casei LMG S-19264T (=DSM 44701T), isolated from a smear-ripened cheese.</title>
        <authorList>
            <consortium name="US DOE Joint Genome Institute (JGI-PGF)"/>
            <person name="Walter F."/>
            <person name="Albersmeier A."/>
            <person name="Kalinowski J."/>
            <person name="Ruckert C."/>
        </authorList>
    </citation>
    <scope>NUCLEOTIDE SEQUENCE [LARGE SCALE GENOMIC DNA]</scope>
    <source>
        <strain evidence="2 3">CGMCC 1.7029</strain>
    </source>
</reference>
<keyword evidence="1" id="KW-0411">Iron-sulfur</keyword>
<dbReference type="EMBL" id="BMLP01000008">
    <property type="protein sequence ID" value="GGO37130.1"/>
    <property type="molecule type" value="Genomic_DNA"/>
</dbReference>
<keyword evidence="1" id="KW-0831">Ubiquinone biosynthesis</keyword>
<feature type="binding site" evidence="1">
    <location>
        <position position="174"/>
    </location>
    <ligand>
        <name>[4Fe-4S] cluster</name>
        <dbReference type="ChEBI" id="CHEBI:49883"/>
    </ligand>
</feature>
<comment type="caution">
    <text evidence="2">The sequence shown here is derived from an EMBL/GenBank/DDBJ whole genome shotgun (WGS) entry which is preliminary data.</text>
</comment>
<feature type="binding site" evidence="1">
    <location>
        <position position="191"/>
    </location>
    <ligand>
        <name>[4Fe-4S] cluster</name>
        <dbReference type="ChEBI" id="CHEBI:49883"/>
    </ligand>
</feature>
<organism evidence="2 3">
    <name type="scientific">Gemmobacter aquaticus</name>
    <dbReference type="NCBI Taxonomy" id="490185"/>
    <lineage>
        <taxon>Bacteria</taxon>
        <taxon>Pseudomonadati</taxon>
        <taxon>Pseudomonadota</taxon>
        <taxon>Alphaproteobacteria</taxon>
        <taxon>Rhodobacterales</taxon>
        <taxon>Paracoccaceae</taxon>
        <taxon>Gemmobacter</taxon>
    </lineage>
</organism>
<dbReference type="GO" id="GO:0051539">
    <property type="term" value="F:4 iron, 4 sulfur cluster binding"/>
    <property type="evidence" value="ECO:0007669"/>
    <property type="project" value="UniProtKB-UniRule"/>
</dbReference>
<comment type="function">
    <text evidence="1">Required for O(2)-independent ubiquinone (coenzyme Q) biosynthesis. Together with UbiU, is essential for the C6-hydroxylation reaction in the oxygen-independent ubiquinone biosynthesis pathway.</text>
</comment>
<feature type="binding site" evidence="1">
    <location>
        <position position="187"/>
    </location>
    <ligand>
        <name>[4Fe-4S] cluster</name>
        <dbReference type="ChEBI" id="CHEBI:49883"/>
    </ligand>
</feature>
<dbReference type="PANTHER" id="PTHR30217">
    <property type="entry name" value="PEPTIDASE U32 FAMILY"/>
    <property type="match status" value="1"/>
</dbReference>
<feature type="binding site" evidence="1">
    <location>
        <position position="39"/>
    </location>
    <ligand>
        <name>[4Fe-4S] cluster</name>
        <dbReference type="ChEBI" id="CHEBI:49883"/>
    </ligand>
</feature>
<keyword evidence="1" id="KW-0479">Metal-binding</keyword>
<comment type="pathway">
    <text evidence="1">Cofactor biosynthesis; ubiquinone biosynthesis.</text>
</comment>
<dbReference type="NCBIfam" id="NF011991">
    <property type="entry name" value="PRK15447.1"/>
    <property type="match status" value="1"/>
</dbReference>
<dbReference type="RefSeq" id="WP_146288073.1">
    <property type="nucleotide sequence ID" value="NZ_BMLP01000008.1"/>
</dbReference>
<keyword evidence="1" id="KW-0408">Iron</keyword>
<dbReference type="InterPro" id="IPR051454">
    <property type="entry name" value="RNA/ubiquinone_mod_enzymes"/>
</dbReference>
<dbReference type="OrthoDB" id="8523349at2"/>
<proteinExistence type="inferred from homology"/>
<dbReference type="InterPro" id="IPR001539">
    <property type="entry name" value="Peptidase_U32"/>
</dbReference>
<dbReference type="PANTHER" id="PTHR30217:SF11">
    <property type="entry name" value="UBIQUINONE BIOSYNTHESIS PROTEIN UBIV"/>
    <property type="match status" value="1"/>
</dbReference>
<protein>
    <recommendedName>
        <fullName evidence="1">Ubiquinone biosynthesis protein UbiV</fullName>
    </recommendedName>
</protein>
<sequence>MDLTVGPNFFFWPSDTVREFYGRLSRTTVARVVLGELVCSKRLPFWQEEIPTAVEALIAAGKEVAVTSLALITLKRERNLTADLIDIGLPVEVNDLSALAHVPLGTPFWVGPLVNVYNEGTLNWLIRRGATRICLPPELPLASVAVLAKMGRDEGVAVEVWGHGRLPLAISGRCYHARLHDRAKDSCQFVCGDDPDGREVETLDGQPFLAVNGVQTLSQSTASVAHQVQVLREVGVAALRLSPQSKGFTTICDVWSQHLAGRLTAPELVAKLRPTAPAGRLSDGFLAGTVGAAWSGGRA</sequence>
<comment type="similarity">
    <text evidence="1">Belongs to the peptidase U32 family. UbiV subfamily.</text>
</comment>
<keyword evidence="1" id="KW-0004">4Fe-4S</keyword>
<keyword evidence="3" id="KW-1185">Reference proteome</keyword>
<evidence type="ECO:0000313" key="3">
    <source>
        <dbReference type="Proteomes" id="UP000598196"/>
    </source>
</evidence>
<dbReference type="GO" id="GO:0046872">
    <property type="term" value="F:metal ion binding"/>
    <property type="evidence" value="ECO:0007669"/>
    <property type="project" value="UniProtKB-KW"/>
</dbReference>
<dbReference type="GO" id="GO:0006744">
    <property type="term" value="P:ubiquinone biosynthetic process"/>
    <property type="evidence" value="ECO:0007669"/>
    <property type="project" value="UniProtKB-UniRule"/>
</dbReference>
<name>A0A918DDM8_9RHOB</name>
<comment type="cofactor">
    <cofactor evidence="1">
        <name>[4Fe-4S] cluster</name>
        <dbReference type="ChEBI" id="CHEBI:49883"/>
    </cofactor>
</comment>
<gene>
    <name evidence="1" type="primary">ubiV</name>
    <name evidence="2" type="ORF">GCM10010991_32250</name>
</gene>